<feature type="region of interest" description="Disordered" evidence="3">
    <location>
        <begin position="594"/>
        <end position="621"/>
    </location>
</feature>
<evidence type="ECO:0000256" key="1">
    <source>
        <dbReference type="ARBA" id="ARBA00022737"/>
    </source>
</evidence>
<dbReference type="Gene3D" id="2.20.110.10">
    <property type="entry name" value="Histone H3 K4-specific methyltransferase SET7/9 N-terminal domain"/>
    <property type="match status" value="2"/>
</dbReference>
<protein>
    <recommendedName>
        <fullName evidence="4">VPS9 domain-containing protein</fullName>
    </recommendedName>
</protein>
<feature type="domain" description="VPS9" evidence="4">
    <location>
        <begin position="669"/>
        <end position="818"/>
    </location>
</feature>
<keyword evidence="2" id="KW-0175">Coiled coil</keyword>
<dbReference type="Pfam" id="PF02204">
    <property type="entry name" value="VPS9"/>
    <property type="match status" value="1"/>
</dbReference>
<dbReference type="PANTHER" id="PTHR46089">
    <property type="entry name" value="ALSIN HOMOLOG"/>
    <property type="match status" value="1"/>
</dbReference>
<proteinExistence type="predicted"/>
<dbReference type="InterPro" id="IPR003409">
    <property type="entry name" value="MORN"/>
</dbReference>
<keyword evidence="6" id="KW-1185">Reference proteome</keyword>
<reference evidence="5" key="1">
    <citation type="submission" date="2023-06" db="EMBL/GenBank/DDBJ databases">
        <authorList>
            <person name="Delattre M."/>
        </authorList>
    </citation>
    <scope>NUCLEOTIDE SEQUENCE</scope>
    <source>
        <strain evidence="5">AF72</strain>
    </source>
</reference>
<dbReference type="PROSITE" id="PS51205">
    <property type="entry name" value="VPS9"/>
    <property type="match status" value="1"/>
</dbReference>
<evidence type="ECO:0000313" key="6">
    <source>
        <dbReference type="Proteomes" id="UP001177023"/>
    </source>
</evidence>
<dbReference type="Pfam" id="PF02493">
    <property type="entry name" value="MORN"/>
    <property type="match status" value="5"/>
</dbReference>
<feature type="non-terminal residue" evidence="5">
    <location>
        <position position="1"/>
    </location>
</feature>
<evidence type="ECO:0000313" key="5">
    <source>
        <dbReference type="EMBL" id="CAJ0570066.1"/>
    </source>
</evidence>
<organism evidence="5 6">
    <name type="scientific">Mesorhabditis spiculigera</name>
    <dbReference type="NCBI Taxonomy" id="96644"/>
    <lineage>
        <taxon>Eukaryota</taxon>
        <taxon>Metazoa</taxon>
        <taxon>Ecdysozoa</taxon>
        <taxon>Nematoda</taxon>
        <taxon>Chromadorea</taxon>
        <taxon>Rhabditida</taxon>
        <taxon>Rhabditina</taxon>
        <taxon>Rhabditomorpha</taxon>
        <taxon>Rhabditoidea</taxon>
        <taxon>Rhabditidae</taxon>
        <taxon>Mesorhabditinae</taxon>
        <taxon>Mesorhabditis</taxon>
    </lineage>
</organism>
<dbReference type="GO" id="GO:0005737">
    <property type="term" value="C:cytoplasm"/>
    <property type="evidence" value="ECO:0007669"/>
    <property type="project" value="TreeGrafter"/>
</dbReference>
<dbReference type="Gene3D" id="1.20.1050.80">
    <property type="entry name" value="VPS9 domain"/>
    <property type="match status" value="1"/>
</dbReference>
<dbReference type="GO" id="GO:0016197">
    <property type="term" value="P:endosomal transport"/>
    <property type="evidence" value="ECO:0007669"/>
    <property type="project" value="TreeGrafter"/>
</dbReference>
<evidence type="ECO:0000259" key="4">
    <source>
        <dbReference type="PROSITE" id="PS51205"/>
    </source>
</evidence>
<dbReference type="GO" id="GO:0005085">
    <property type="term" value="F:guanyl-nucleotide exchange factor activity"/>
    <property type="evidence" value="ECO:0007669"/>
    <property type="project" value="TreeGrafter"/>
</dbReference>
<sequence length="818" mass="92817">MGARACCGYLRNINLRQELQAIIARLQKELNAANQAINDAKRTARYWARPLDENTLPLLRVAGRKLVLQMDVGKEITKINTILPKALLPQKYQHVLIFNDAMILLSKKDYRMLPLELLWLHNDTTSGPPSTGLLAPEMQLHVEFRDDVHRNKFTAACEQWSAKKPAPQKRRCRYEFIGSSTDLAGSSYDGVWWGGKPHGRGLLRTADGTTFEGHFQEGKFHGFGQLTVPHFTEEKDSSFSSFFLGSPVTKTEKLTESKGVFRKGKLCGLARIRYPHGDLYEGYCINGEPHGFGMHTWDRGQYLGGWKDGKRHGYGVHTTRKTRYLGEWQDDKLHGQGCRITIDGTYHEGTWQEDMITSGRLVGPANQNNFSVEYEGNFEDYGILSGKGTLRLAPNATIHGTFSGNVLNDEVQIVDGRVTMNENMDLIERFLEEESLRESTHIPSTSERWSQMFEIFVEDELGGNFTETAIVWQKIVSGIRKGKEMSGQMRDTGPCALPVLEQIPSYDAPWTPGYRVMLHEYFNAAMNYEPHPLWRLCHGTVDLFTCSYNNMATHAALYSQATLELKSLIEENYKIIRLLFPSLPKDPYEVMPESMTKRSASVDSGTSPEGSPARTGPDPAPPIEVPTPACEFLYAFLFPRVSPIIFTIYSLSSAELDAIYWNRALYLNAHTDVKLLEYFQVPRELWPIELPSVGDLDKPLIRACARRKFYESAILALQQLSTDANPTTKLAILADTFEEITQCVFKFADAGCNHTWSADDLLPVLSYVVVRSQIKHLGSEIRLLDHFTKEYRHRRSIDLMFTMLKSAYVQIHIDKWTP</sequence>
<name>A0AA36CL85_9BILA</name>
<dbReference type="InterPro" id="IPR059093">
    <property type="entry name" value="HA_Alsin"/>
</dbReference>
<gene>
    <name evidence="5" type="ORF">MSPICULIGERA_LOCUS8519</name>
</gene>
<dbReference type="SUPFAM" id="SSF109993">
    <property type="entry name" value="VPS9 domain"/>
    <property type="match status" value="1"/>
</dbReference>
<feature type="coiled-coil region" evidence="2">
    <location>
        <begin position="16"/>
        <end position="43"/>
    </location>
</feature>
<dbReference type="InterPro" id="IPR051984">
    <property type="entry name" value="Alsin"/>
</dbReference>
<evidence type="ECO:0000256" key="3">
    <source>
        <dbReference type="SAM" id="MobiDB-lite"/>
    </source>
</evidence>
<feature type="compositionally biased region" description="Polar residues" evidence="3">
    <location>
        <begin position="597"/>
        <end position="609"/>
    </location>
</feature>
<dbReference type="InterPro" id="IPR037191">
    <property type="entry name" value="VPS9_dom_sf"/>
</dbReference>
<dbReference type="AlphaFoldDB" id="A0AA36CL85"/>
<evidence type="ECO:0000256" key="2">
    <source>
        <dbReference type="SAM" id="Coils"/>
    </source>
</evidence>
<dbReference type="EMBL" id="CATQJA010002231">
    <property type="protein sequence ID" value="CAJ0570066.1"/>
    <property type="molecule type" value="Genomic_DNA"/>
</dbReference>
<comment type="caution">
    <text evidence="5">The sequence shown here is derived from an EMBL/GenBank/DDBJ whole genome shotgun (WGS) entry which is preliminary data.</text>
</comment>
<dbReference type="Proteomes" id="UP001177023">
    <property type="component" value="Unassembled WGS sequence"/>
</dbReference>
<dbReference type="PANTHER" id="PTHR46089:SF2">
    <property type="entry name" value="ALSIN HOMOLOG"/>
    <property type="match status" value="1"/>
</dbReference>
<dbReference type="SUPFAM" id="SSF82185">
    <property type="entry name" value="Histone H3 K4-specific methyltransferase SET7/9 N-terminal domain"/>
    <property type="match status" value="2"/>
</dbReference>
<dbReference type="GO" id="GO:0031267">
    <property type="term" value="F:small GTPase binding"/>
    <property type="evidence" value="ECO:0007669"/>
    <property type="project" value="TreeGrafter"/>
</dbReference>
<dbReference type="InterPro" id="IPR003123">
    <property type="entry name" value="VPS9"/>
</dbReference>
<dbReference type="SMART" id="SM00698">
    <property type="entry name" value="MORN"/>
    <property type="match status" value="5"/>
</dbReference>
<keyword evidence="1" id="KW-0677">Repeat</keyword>
<dbReference type="Pfam" id="PF26202">
    <property type="entry name" value="HA_Alsin"/>
    <property type="match status" value="1"/>
</dbReference>
<accession>A0AA36CL85</accession>